<name>A0ABW2YN28_9GAMM</name>
<sequence>MRTAKRRIDPGVAQQLLAQPHRFEFFQALRVLERLFTRQGVAPEEVLPRKLRFRNSMSLGFPPSEIESVQAYSNDGLALEREAAVAHAVTMEDVGQVHLTPAFMGLLGAGGALPLHYTELLGERETYQRDRAARAFLDVFTNRAVALHYGAWKKYRLALQYELDRKERFLPLVLSLAGVGQQALRGRMADGAGDVFDQAIAHYAGGIGQHPVSATLLQRVLSDYFRVPIRIEQFVGAWYPVPVAQRTRLGVGNAALGSTALAGERVWQRDLRMRVWIGPLDRDDFDTFLPGGSAALALAKWLTLLTGACLEYEIRLTLKAEHVQGITLGAGLNKDGGARLGWDSYVCSRPAVAPRWDTGYGIHTLQ</sequence>
<reference evidence="2" key="1">
    <citation type="journal article" date="2019" name="Int. J. Syst. Evol. Microbiol.">
        <title>The Global Catalogue of Microorganisms (GCM) 10K type strain sequencing project: providing services to taxonomists for standard genome sequencing and annotation.</title>
        <authorList>
            <consortium name="The Broad Institute Genomics Platform"/>
            <consortium name="The Broad Institute Genome Sequencing Center for Infectious Disease"/>
            <person name="Wu L."/>
            <person name="Ma J."/>
        </authorList>
    </citation>
    <scope>NUCLEOTIDE SEQUENCE [LARGE SCALE GENOMIC DNA]</scope>
    <source>
        <strain evidence="2">CCUG 55491</strain>
    </source>
</reference>
<evidence type="ECO:0000313" key="1">
    <source>
        <dbReference type="EMBL" id="MFD0739824.1"/>
    </source>
</evidence>
<dbReference type="RefSeq" id="WP_386812852.1">
    <property type="nucleotide sequence ID" value="NZ_JBHTIH010000004.1"/>
</dbReference>
<dbReference type="EMBL" id="JBHTIH010000004">
    <property type="protein sequence ID" value="MFD0739824.1"/>
    <property type="molecule type" value="Genomic_DNA"/>
</dbReference>
<protein>
    <submittedName>
        <fullName evidence="1">Type VI secretion system baseplate subunit TssG</fullName>
    </submittedName>
</protein>
<accession>A0ABW2YN28</accession>
<dbReference type="Proteomes" id="UP001597090">
    <property type="component" value="Unassembled WGS sequence"/>
</dbReference>
<evidence type="ECO:0000313" key="2">
    <source>
        <dbReference type="Proteomes" id="UP001597090"/>
    </source>
</evidence>
<gene>
    <name evidence="1" type="primary">tssG</name>
    <name evidence="1" type="ORF">ACFQZQ_11075</name>
</gene>
<dbReference type="PANTHER" id="PTHR35564:SF4">
    <property type="entry name" value="CYTOPLASMIC PROTEIN"/>
    <property type="match status" value="1"/>
</dbReference>
<dbReference type="Pfam" id="PF06996">
    <property type="entry name" value="T6SS_TssG"/>
    <property type="match status" value="1"/>
</dbReference>
<proteinExistence type="predicted"/>
<comment type="caution">
    <text evidence="1">The sequence shown here is derived from an EMBL/GenBank/DDBJ whole genome shotgun (WGS) entry which is preliminary data.</text>
</comment>
<keyword evidence="2" id="KW-1185">Reference proteome</keyword>
<dbReference type="NCBIfam" id="TIGR03347">
    <property type="entry name" value="VI_chp_1"/>
    <property type="match status" value="1"/>
</dbReference>
<dbReference type="PANTHER" id="PTHR35564">
    <property type="match status" value="1"/>
</dbReference>
<dbReference type="InterPro" id="IPR010732">
    <property type="entry name" value="T6SS_TssG-like"/>
</dbReference>
<organism evidence="1 2">
    <name type="scientific">Lysobacter koreensis</name>
    <dbReference type="NCBI Taxonomy" id="266122"/>
    <lineage>
        <taxon>Bacteria</taxon>
        <taxon>Pseudomonadati</taxon>
        <taxon>Pseudomonadota</taxon>
        <taxon>Gammaproteobacteria</taxon>
        <taxon>Lysobacterales</taxon>
        <taxon>Lysobacteraceae</taxon>
        <taxon>Lysobacter</taxon>
    </lineage>
</organism>